<keyword evidence="6" id="KW-0378">Hydrolase</keyword>
<dbReference type="InterPro" id="IPR005273">
    <property type="entry name" value="Ura-DNA_glyco_family4"/>
</dbReference>
<evidence type="ECO:0000256" key="2">
    <source>
        <dbReference type="ARBA" id="ARBA00019403"/>
    </source>
</evidence>
<keyword evidence="4" id="KW-0479">Metal-binding</keyword>
<dbReference type="SMART" id="SM00986">
    <property type="entry name" value="UDG"/>
    <property type="match status" value="1"/>
</dbReference>
<dbReference type="SUPFAM" id="SSF52141">
    <property type="entry name" value="Uracil-DNA glycosylase-like"/>
    <property type="match status" value="1"/>
</dbReference>
<dbReference type="EMBL" id="JBHSGG010000002">
    <property type="protein sequence ID" value="MFC4726987.1"/>
    <property type="molecule type" value="Genomic_DNA"/>
</dbReference>
<organism evidence="11 12">
    <name type="scientific">Coralloluteibacterium thermophilum</name>
    <dbReference type="NCBI Taxonomy" id="2707049"/>
    <lineage>
        <taxon>Bacteria</taxon>
        <taxon>Pseudomonadati</taxon>
        <taxon>Pseudomonadota</taxon>
        <taxon>Gammaproteobacteria</taxon>
        <taxon>Lysobacterales</taxon>
        <taxon>Lysobacteraceae</taxon>
        <taxon>Coralloluteibacterium</taxon>
    </lineage>
</organism>
<dbReference type="PANTHER" id="PTHR33693">
    <property type="entry name" value="TYPE-5 URACIL-DNA GLYCOSYLASE"/>
    <property type="match status" value="1"/>
</dbReference>
<reference evidence="12" key="1">
    <citation type="journal article" date="2019" name="Int. J. Syst. Evol. Microbiol.">
        <title>The Global Catalogue of Microorganisms (GCM) 10K type strain sequencing project: providing services to taxonomists for standard genome sequencing and annotation.</title>
        <authorList>
            <consortium name="The Broad Institute Genomics Platform"/>
            <consortium name="The Broad Institute Genome Sequencing Center for Infectious Disease"/>
            <person name="Wu L."/>
            <person name="Ma J."/>
        </authorList>
    </citation>
    <scope>NUCLEOTIDE SEQUENCE [LARGE SCALE GENOMIC DNA]</scope>
    <source>
        <strain evidence="12">CGMCC 1.13574</strain>
    </source>
</reference>
<proteinExistence type="inferred from homology"/>
<keyword evidence="8" id="KW-0411">Iron-sulfur</keyword>
<evidence type="ECO:0000313" key="11">
    <source>
        <dbReference type="EMBL" id="MFC4726987.1"/>
    </source>
</evidence>
<comment type="caution">
    <text evidence="11">The sequence shown here is derived from an EMBL/GenBank/DDBJ whole genome shotgun (WGS) entry which is preliminary data.</text>
</comment>
<dbReference type="PANTHER" id="PTHR33693:SF9">
    <property type="entry name" value="TYPE-4 URACIL-DNA GLYCOSYLASE"/>
    <property type="match status" value="1"/>
</dbReference>
<keyword evidence="7" id="KW-0408">Iron</keyword>
<evidence type="ECO:0000256" key="6">
    <source>
        <dbReference type="ARBA" id="ARBA00022801"/>
    </source>
</evidence>
<dbReference type="NCBIfam" id="TIGR00758">
    <property type="entry name" value="UDG_fam4"/>
    <property type="match status" value="1"/>
</dbReference>
<dbReference type="CDD" id="cd10030">
    <property type="entry name" value="UDG-F4_TTUDGA_SPO1dp_like"/>
    <property type="match status" value="1"/>
</dbReference>
<accession>A0ABV9NF53</accession>
<evidence type="ECO:0000313" key="12">
    <source>
        <dbReference type="Proteomes" id="UP001595892"/>
    </source>
</evidence>
<evidence type="ECO:0000256" key="1">
    <source>
        <dbReference type="ARBA" id="ARBA00006521"/>
    </source>
</evidence>
<dbReference type="InterPro" id="IPR005122">
    <property type="entry name" value="Uracil-DNA_glycosylase-like"/>
</dbReference>
<keyword evidence="5" id="KW-0227">DNA damage</keyword>
<evidence type="ECO:0000256" key="7">
    <source>
        <dbReference type="ARBA" id="ARBA00023004"/>
    </source>
</evidence>
<evidence type="ECO:0000259" key="10">
    <source>
        <dbReference type="SMART" id="SM00986"/>
    </source>
</evidence>
<keyword evidence="3" id="KW-0004">4Fe-4S</keyword>
<name>A0ABV9NF53_9GAMM</name>
<keyword evidence="9" id="KW-0234">DNA repair</keyword>
<dbReference type="InterPro" id="IPR036895">
    <property type="entry name" value="Uracil-DNA_glycosylase-like_sf"/>
</dbReference>
<keyword evidence="12" id="KW-1185">Reference proteome</keyword>
<dbReference type="Proteomes" id="UP001595892">
    <property type="component" value="Unassembled WGS sequence"/>
</dbReference>
<dbReference type="NCBIfam" id="TIGR03914">
    <property type="entry name" value="UDG_fam_dom"/>
    <property type="match status" value="1"/>
</dbReference>
<evidence type="ECO:0000256" key="9">
    <source>
        <dbReference type="ARBA" id="ARBA00023204"/>
    </source>
</evidence>
<dbReference type="RefSeq" id="WP_377002958.1">
    <property type="nucleotide sequence ID" value="NZ_JBHSGG010000002.1"/>
</dbReference>
<evidence type="ECO:0000256" key="5">
    <source>
        <dbReference type="ARBA" id="ARBA00022763"/>
    </source>
</evidence>
<dbReference type="SMART" id="SM00987">
    <property type="entry name" value="UreE_C"/>
    <property type="match status" value="1"/>
</dbReference>
<evidence type="ECO:0000256" key="3">
    <source>
        <dbReference type="ARBA" id="ARBA00022485"/>
    </source>
</evidence>
<dbReference type="Gene3D" id="3.40.470.10">
    <property type="entry name" value="Uracil-DNA glycosylase-like domain"/>
    <property type="match status" value="1"/>
</dbReference>
<sequence length="215" mass="23454">MAASRTDIWQPLAKPPPEIPAGDLATLRRKARGCRACPLWAPATQTVFGEGPADARVVMVGEQAGDREDIEGRPFVGPAGRLLHELLEEAGVDPAEVYITNAVKHFKFEQRGKARLHKRANAAEQTACRRWLAAELDRIRPRHVVCLGALAAQNVFGNAFRLTAQRGQWQPLAGAQGMATWHPSAVLRAPGERRAALRDDLREDLARLAEALAGP</sequence>
<protein>
    <recommendedName>
        <fullName evidence="2">Type-4 uracil-DNA glycosylase</fullName>
    </recommendedName>
</protein>
<gene>
    <name evidence="11" type="ORF">ACFO3Q_02180</name>
</gene>
<dbReference type="InterPro" id="IPR051536">
    <property type="entry name" value="UDG_Type-4/5"/>
</dbReference>
<feature type="domain" description="Uracil-DNA glycosylase-like" evidence="10">
    <location>
        <begin position="48"/>
        <end position="202"/>
    </location>
</feature>
<evidence type="ECO:0000256" key="4">
    <source>
        <dbReference type="ARBA" id="ARBA00022723"/>
    </source>
</evidence>
<comment type="similarity">
    <text evidence="1">Belongs to the uracil-DNA glycosylase (UDG) superfamily. Type 4 (UDGa) family.</text>
</comment>
<evidence type="ECO:0000256" key="8">
    <source>
        <dbReference type="ARBA" id="ARBA00023014"/>
    </source>
</evidence>
<dbReference type="Pfam" id="PF03167">
    <property type="entry name" value="UDG"/>
    <property type="match status" value="1"/>
</dbReference>